<dbReference type="GO" id="GO:0005886">
    <property type="term" value="C:plasma membrane"/>
    <property type="evidence" value="ECO:0007669"/>
    <property type="project" value="TreeGrafter"/>
</dbReference>
<feature type="transmembrane region" description="Helical" evidence="5">
    <location>
        <begin position="272"/>
        <end position="292"/>
    </location>
</feature>
<dbReference type="InterPro" id="IPR005821">
    <property type="entry name" value="Ion_trans_dom"/>
</dbReference>
<protein>
    <recommendedName>
        <fullName evidence="6">Ion transport domain-containing protein</fullName>
    </recommendedName>
</protein>
<evidence type="ECO:0000256" key="1">
    <source>
        <dbReference type="ARBA" id="ARBA00004141"/>
    </source>
</evidence>
<dbReference type="InterPro" id="IPR018490">
    <property type="entry name" value="cNMP-bd_dom_sf"/>
</dbReference>
<dbReference type="SUPFAM" id="SSF81324">
    <property type="entry name" value="Voltage-gated potassium channels"/>
    <property type="match status" value="1"/>
</dbReference>
<dbReference type="InterPro" id="IPR050818">
    <property type="entry name" value="KCNH_animal-type"/>
</dbReference>
<dbReference type="SUPFAM" id="SSF51206">
    <property type="entry name" value="cAMP-binding domain-like"/>
    <property type="match status" value="1"/>
</dbReference>
<evidence type="ECO:0000256" key="4">
    <source>
        <dbReference type="ARBA" id="ARBA00023136"/>
    </source>
</evidence>
<reference evidence="7" key="1">
    <citation type="submission" date="2021-01" db="EMBL/GenBank/DDBJ databases">
        <authorList>
            <person name="Corre E."/>
            <person name="Pelletier E."/>
            <person name="Niang G."/>
            <person name="Scheremetjew M."/>
            <person name="Finn R."/>
            <person name="Kale V."/>
            <person name="Holt S."/>
            <person name="Cochrane G."/>
            <person name="Meng A."/>
            <person name="Brown T."/>
            <person name="Cohen L."/>
        </authorList>
    </citation>
    <scope>NUCLEOTIDE SEQUENCE</scope>
</reference>
<evidence type="ECO:0000259" key="6">
    <source>
        <dbReference type="Pfam" id="PF00520"/>
    </source>
</evidence>
<feature type="transmembrane region" description="Helical" evidence="5">
    <location>
        <begin position="66"/>
        <end position="86"/>
    </location>
</feature>
<proteinExistence type="predicted"/>
<sequence>MATFLLDGSLSSCRPEGNLTPSRQGPREEVLVELPRATDVGNSSILTAFLAGKYVVNPKNSVFLPYWDLMMSMFIIIISFLTPYQIGFCMQSTSADTWLRTRPARVLLLGINGMFAIDMVLQLFVSFPHPVNHRWVRMPLSIVKNYLAGWFAIDAVSVFPWDEMVGYLSDTRGDGFDILGTLQMFSLFKLLRVPRLATRYEARIDVPYTWMKLTHLLGLLALSFHWMACYWGFLLTWQRFHGLHEGYTWGDNLRQSKPGWFADENRDSPFELFTAALYWSAVTIISIGYGDITANSTFEAKGALVAMATSGLIWAHIIGSICAIASTFDSETIAQENTLDSLNYMMRTLDLPQETRMRLRELFMCRKVLFHREKQVELLRNMSPEQQGIVARWVQSSMMNKVWFLDEGTSDAFVVGIFERLQYTVYPPREIVALPRTLVNLLSGVAMSAANIKPAGSLWGVEDLILTDPSLMDDERPLALSYLEIQYLSQCNFRELCASHPAERQRIRRVTILLTFKRAVVRGHVTVVTEKELREMERRKKSEDECATQNLHQLEKEREEEFRSLAEFNMKHQKSVSEKLESVIFLLDKHIVNSAPDFKAITNSGSSAHVVKATQSSSRTLASS</sequence>
<feature type="transmembrane region" description="Helical" evidence="5">
    <location>
        <begin position="304"/>
        <end position="328"/>
    </location>
</feature>
<feature type="transmembrane region" description="Helical" evidence="5">
    <location>
        <begin position="106"/>
        <end position="125"/>
    </location>
</feature>
<gene>
    <name evidence="7" type="ORF">NSCI0253_LOCUS34778</name>
</gene>
<keyword evidence="2 5" id="KW-0812">Transmembrane</keyword>
<dbReference type="PANTHER" id="PTHR10217:SF435">
    <property type="entry name" value="POTASSIUM VOLTAGE-GATED CHANNEL PROTEIN EAG"/>
    <property type="match status" value="1"/>
</dbReference>
<keyword evidence="3 5" id="KW-1133">Transmembrane helix</keyword>
<keyword evidence="4 5" id="KW-0472">Membrane</keyword>
<dbReference type="AlphaFoldDB" id="A0A7S1ANW4"/>
<accession>A0A7S1ANW4</accession>
<organism evidence="7">
    <name type="scientific">Noctiluca scintillans</name>
    <name type="common">Sea sparkle</name>
    <name type="synonym">Red tide dinoflagellate</name>
    <dbReference type="NCBI Taxonomy" id="2966"/>
    <lineage>
        <taxon>Eukaryota</taxon>
        <taxon>Sar</taxon>
        <taxon>Alveolata</taxon>
        <taxon>Dinophyceae</taxon>
        <taxon>Noctilucales</taxon>
        <taxon>Noctilucaceae</taxon>
        <taxon>Noctiluca</taxon>
    </lineage>
</organism>
<name>A0A7S1ANW4_NOCSC</name>
<feature type="transmembrane region" description="Helical" evidence="5">
    <location>
        <begin position="213"/>
        <end position="233"/>
    </location>
</feature>
<dbReference type="EMBL" id="HBFQ01048654">
    <property type="protein sequence ID" value="CAD8860424.1"/>
    <property type="molecule type" value="Transcribed_RNA"/>
</dbReference>
<evidence type="ECO:0000313" key="7">
    <source>
        <dbReference type="EMBL" id="CAD8860424.1"/>
    </source>
</evidence>
<dbReference type="GO" id="GO:0005249">
    <property type="term" value="F:voltage-gated potassium channel activity"/>
    <property type="evidence" value="ECO:0007669"/>
    <property type="project" value="TreeGrafter"/>
</dbReference>
<dbReference type="Gene3D" id="1.10.287.70">
    <property type="match status" value="1"/>
</dbReference>
<dbReference type="GO" id="GO:0042391">
    <property type="term" value="P:regulation of membrane potential"/>
    <property type="evidence" value="ECO:0007669"/>
    <property type="project" value="TreeGrafter"/>
</dbReference>
<dbReference type="Pfam" id="PF00520">
    <property type="entry name" value="Ion_trans"/>
    <property type="match status" value="1"/>
</dbReference>
<evidence type="ECO:0000256" key="5">
    <source>
        <dbReference type="SAM" id="Phobius"/>
    </source>
</evidence>
<evidence type="ECO:0000256" key="2">
    <source>
        <dbReference type="ARBA" id="ARBA00022692"/>
    </source>
</evidence>
<evidence type="ECO:0000256" key="3">
    <source>
        <dbReference type="ARBA" id="ARBA00022989"/>
    </source>
</evidence>
<comment type="subcellular location">
    <subcellularLocation>
        <location evidence="1">Membrane</location>
        <topology evidence="1">Multi-pass membrane protein</topology>
    </subcellularLocation>
</comment>
<feature type="domain" description="Ion transport" evidence="6">
    <location>
        <begin position="65"/>
        <end position="310"/>
    </location>
</feature>
<dbReference type="PANTHER" id="PTHR10217">
    <property type="entry name" value="VOLTAGE AND LIGAND GATED POTASSIUM CHANNEL"/>
    <property type="match status" value="1"/>
</dbReference>